<keyword evidence="3" id="KW-1185">Reference proteome</keyword>
<reference evidence="2 4" key="1">
    <citation type="submission" date="2016-10" db="EMBL/GenBank/DDBJ databases">
        <authorList>
            <person name="Varghese N."/>
            <person name="Submissions S."/>
        </authorList>
    </citation>
    <scope>NUCLEOTIDE SEQUENCE [LARGE SCALE GENOMIC DNA]</scope>
    <source>
        <strain evidence="2 4">CGMCC 1.7012</strain>
    </source>
</reference>
<protein>
    <recommendedName>
        <fullName evidence="5">Apea-like HEPN domain-containing protein</fullName>
    </recommendedName>
</protein>
<gene>
    <name evidence="1" type="ORF">AWR26_13175</name>
    <name evidence="2" type="ORF">SAMN05216286_1627</name>
</gene>
<organism evidence="2 4">
    <name type="scientific">Kosakonia oryzae</name>
    <dbReference type="NCBI Taxonomy" id="497725"/>
    <lineage>
        <taxon>Bacteria</taxon>
        <taxon>Pseudomonadati</taxon>
        <taxon>Pseudomonadota</taxon>
        <taxon>Gammaproteobacteria</taxon>
        <taxon>Enterobacterales</taxon>
        <taxon>Enterobacteriaceae</taxon>
        <taxon>Kosakonia</taxon>
    </lineage>
</organism>
<evidence type="ECO:0000313" key="3">
    <source>
        <dbReference type="Proteomes" id="UP000078227"/>
    </source>
</evidence>
<accession>A0AA94H2A5</accession>
<evidence type="ECO:0000313" key="2">
    <source>
        <dbReference type="EMBL" id="SFC10996.1"/>
    </source>
</evidence>
<evidence type="ECO:0008006" key="5">
    <source>
        <dbReference type="Google" id="ProtNLM"/>
    </source>
</evidence>
<dbReference type="RefSeq" id="WP_139227888.1">
    <property type="nucleotide sequence ID" value="NZ_CP014007.2"/>
</dbReference>
<dbReference type="EMBL" id="FOKO01000002">
    <property type="protein sequence ID" value="SFC10996.1"/>
    <property type="molecule type" value="Genomic_DNA"/>
</dbReference>
<sequence>MTVSPPPELVTAVAGVWSLPAQTELNMLTASAEFRTLIQYCIQHYDAMVAGQFSEFPFVRALRTLGAPCFFTPEQHYLVSDPLEAASLLHHELDKKKTTKIYLCPLDCAANIQPATFGHAEINMFTPQELRQLVNFAQLSRRYPHKTDDIDRLTCFTWLVVREEVNLEREIPARTYRFLRDGFKDDYGAITPYEHRYPKAVEDAIFALLLAPWESWREKINIEWRAFTIPWVYTVENDIFADQQALPGAETLTWDYQAFPDGHGKVIDREIPLELPLSHDDGLQPWLAQQQLDNIPLAIHNGLINEAARHHFVKAFLSQGIDEFLAHMIVIDACMGERRATSMQLKQRLAGVLGDLSVVEEMNALYNLRSEYVHGREMTTISHQHKNRARILARRMLAEIVAIADREEMSSRRAFLDAMQKKGGGLKSPA</sequence>
<dbReference type="Proteomes" id="UP000182314">
    <property type="component" value="Unassembled WGS sequence"/>
</dbReference>
<evidence type="ECO:0000313" key="1">
    <source>
        <dbReference type="EMBL" id="ANI83062.2"/>
    </source>
</evidence>
<name>A0AA94H2A5_9ENTR</name>
<proteinExistence type="predicted"/>
<dbReference type="EMBL" id="CP014007">
    <property type="protein sequence ID" value="ANI83062.2"/>
    <property type="molecule type" value="Genomic_DNA"/>
</dbReference>
<reference evidence="1 3" key="2">
    <citation type="submission" date="2021-03" db="EMBL/GenBank/DDBJ databases">
        <authorList>
            <person name="Li Y."/>
            <person name="Li S."/>
            <person name="Chen M."/>
            <person name="Peng G."/>
            <person name="Tan Z."/>
            <person name="An Q."/>
        </authorList>
    </citation>
    <scope>NUCLEOTIDE SEQUENCE [LARGE SCALE GENOMIC DNA]</scope>
    <source>
        <strain evidence="1 3">Ola 51</strain>
    </source>
</reference>
<evidence type="ECO:0000313" key="4">
    <source>
        <dbReference type="Proteomes" id="UP000182314"/>
    </source>
</evidence>
<dbReference type="AlphaFoldDB" id="A0AA94H2A5"/>
<dbReference type="Proteomes" id="UP000078227">
    <property type="component" value="Chromosome"/>
</dbReference>